<comment type="caution">
    <text evidence="5">The sequence shown here is derived from an EMBL/GenBank/DDBJ whole genome shotgun (WGS) entry which is preliminary data.</text>
</comment>
<reference evidence="5 6" key="2">
    <citation type="journal article" date="2017" name="Genome Biol.">
        <title>New reference genome sequences of hot pepper reveal the massive evolution of plant disease-resistance genes by retroduplication.</title>
        <authorList>
            <person name="Kim S."/>
            <person name="Park J."/>
            <person name="Yeom S.I."/>
            <person name="Kim Y.M."/>
            <person name="Seo E."/>
            <person name="Kim K.T."/>
            <person name="Kim M.S."/>
            <person name="Lee J.M."/>
            <person name="Cheong K."/>
            <person name="Shin H.S."/>
            <person name="Kim S.B."/>
            <person name="Han K."/>
            <person name="Lee J."/>
            <person name="Park M."/>
            <person name="Lee H.A."/>
            <person name="Lee H.Y."/>
            <person name="Lee Y."/>
            <person name="Oh S."/>
            <person name="Lee J.H."/>
            <person name="Choi E."/>
            <person name="Choi E."/>
            <person name="Lee S.E."/>
            <person name="Jeon J."/>
            <person name="Kim H."/>
            <person name="Choi G."/>
            <person name="Song H."/>
            <person name="Lee J."/>
            <person name="Lee S.C."/>
            <person name="Kwon J.K."/>
            <person name="Lee H.Y."/>
            <person name="Koo N."/>
            <person name="Hong Y."/>
            <person name="Kim R.W."/>
            <person name="Kang W.H."/>
            <person name="Huh J.H."/>
            <person name="Kang B.C."/>
            <person name="Yang T.J."/>
            <person name="Lee Y.H."/>
            <person name="Bennetzen J.L."/>
            <person name="Choi D."/>
        </authorList>
    </citation>
    <scope>NUCLEOTIDE SEQUENCE [LARGE SCALE GENOMIC DNA]</scope>
    <source>
        <strain evidence="6">cv. CM334</strain>
    </source>
</reference>
<gene>
    <name evidence="5" type="ORF">T459_07832</name>
</gene>
<dbReference type="Gene3D" id="2.60.120.330">
    <property type="entry name" value="B-lactam Antibiotic, Isopenicillin N Synthase, Chain"/>
    <property type="match status" value="1"/>
</dbReference>
<evidence type="ECO:0000259" key="4">
    <source>
        <dbReference type="Pfam" id="PF14226"/>
    </source>
</evidence>
<reference evidence="5 6" key="1">
    <citation type="journal article" date="2014" name="Nat. Genet.">
        <title>Genome sequence of the hot pepper provides insights into the evolution of pungency in Capsicum species.</title>
        <authorList>
            <person name="Kim S."/>
            <person name="Park M."/>
            <person name="Yeom S.I."/>
            <person name="Kim Y.M."/>
            <person name="Lee J.M."/>
            <person name="Lee H.A."/>
            <person name="Seo E."/>
            <person name="Choi J."/>
            <person name="Cheong K."/>
            <person name="Kim K.T."/>
            <person name="Jung K."/>
            <person name="Lee G.W."/>
            <person name="Oh S.K."/>
            <person name="Bae C."/>
            <person name="Kim S.B."/>
            <person name="Lee H.Y."/>
            <person name="Kim S.Y."/>
            <person name="Kim M.S."/>
            <person name="Kang B.C."/>
            <person name="Jo Y.D."/>
            <person name="Yang H.B."/>
            <person name="Jeong H.J."/>
            <person name="Kang W.H."/>
            <person name="Kwon J.K."/>
            <person name="Shin C."/>
            <person name="Lim J.Y."/>
            <person name="Park J.H."/>
            <person name="Huh J.H."/>
            <person name="Kim J.S."/>
            <person name="Kim B.D."/>
            <person name="Cohen O."/>
            <person name="Paran I."/>
            <person name="Suh M.C."/>
            <person name="Lee S.B."/>
            <person name="Kim Y.K."/>
            <person name="Shin Y."/>
            <person name="Noh S.J."/>
            <person name="Park J."/>
            <person name="Seo Y.S."/>
            <person name="Kwon S.Y."/>
            <person name="Kim H.A."/>
            <person name="Park J.M."/>
            <person name="Kim H.J."/>
            <person name="Choi S.B."/>
            <person name="Bosland P.W."/>
            <person name="Reeves G."/>
            <person name="Jo S.H."/>
            <person name="Lee B.W."/>
            <person name="Cho H.T."/>
            <person name="Choi H.S."/>
            <person name="Lee M.S."/>
            <person name="Yu Y."/>
            <person name="Do Choi Y."/>
            <person name="Park B.S."/>
            <person name="van Deynze A."/>
            <person name="Ashrafi H."/>
            <person name="Hill T."/>
            <person name="Kim W.T."/>
            <person name="Pai H.S."/>
            <person name="Ahn H.K."/>
            <person name="Yeam I."/>
            <person name="Giovannoni J.J."/>
            <person name="Rose J.K."/>
            <person name="Sorensen I."/>
            <person name="Lee S.J."/>
            <person name="Kim R.W."/>
            <person name="Choi I.Y."/>
            <person name="Choi B.S."/>
            <person name="Lim J.S."/>
            <person name="Lee Y.H."/>
            <person name="Choi D."/>
        </authorList>
    </citation>
    <scope>NUCLEOTIDE SEQUENCE [LARGE SCALE GENOMIC DNA]</scope>
    <source>
        <strain evidence="6">cv. CM334</strain>
    </source>
</reference>
<dbReference type="GO" id="GO:0016706">
    <property type="term" value="F:2-oxoglutarate-dependent dioxygenase activity"/>
    <property type="evidence" value="ECO:0007669"/>
    <property type="project" value="UniProtKB-ARBA"/>
</dbReference>
<evidence type="ECO:0000256" key="3">
    <source>
        <dbReference type="ARBA" id="ARBA00023004"/>
    </source>
</evidence>
<dbReference type="SUPFAM" id="SSF51197">
    <property type="entry name" value="Clavaminate synthase-like"/>
    <property type="match status" value="1"/>
</dbReference>
<dbReference type="GO" id="GO:0046872">
    <property type="term" value="F:metal ion binding"/>
    <property type="evidence" value="ECO:0007669"/>
    <property type="project" value="UniProtKB-KW"/>
</dbReference>
<proteinExistence type="predicted"/>
<feature type="domain" description="Non-haem dioxygenase N-terminal" evidence="4">
    <location>
        <begin position="35"/>
        <end position="89"/>
    </location>
</feature>
<keyword evidence="2" id="KW-0847">Vitamin C</keyword>
<sequence>MESEFIALDKAGEEAEWLRNFLKDIPYWPKPVAPIPVVDLSGIEAEDRYKKVVDEIRETSEKYWGFFQLINHEVRPSVLEGMIGGTHKFH</sequence>
<dbReference type="Proteomes" id="UP000222542">
    <property type="component" value="Unassembled WGS sequence"/>
</dbReference>
<dbReference type="GO" id="GO:0031418">
    <property type="term" value="F:L-ascorbic acid binding"/>
    <property type="evidence" value="ECO:0007669"/>
    <property type="project" value="UniProtKB-KW"/>
</dbReference>
<name>A0A2G2ZUT3_CAPAN</name>
<dbReference type="InterPro" id="IPR026992">
    <property type="entry name" value="DIOX_N"/>
</dbReference>
<keyword evidence="6" id="KW-1185">Reference proteome</keyword>
<accession>A0A2G2ZUT3</accession>
<keyword evidence="3" id="KW-0408">Iron</keyword>
<dbReference type="Gramene" id="PHT85726">
    <property type="protein sequence ID" value="PHT85726"/>
    <property type="gene ID" value="T459_07832"/>
</dbReference>
<protein>
    <recommendedName>
        <fullName evidence="4">Non-haem dioxygenase N-terminal domain-containing protein</fullName>
    </recommendedName>
</protein>
<evidence type="ECO:0000313" key="6">
    <source>
        <dbReference type="Proteomes" id="UP000222542"/>
    </source>
</evidence>
<dbReference type="AlphaFoldDB" id="A0A2G2ZUT3"/>
<keyword evidence="1" id="KW-0479">Metal-binding</keyword>
<dbReference type="Pfam" id="PF14226">
    <property type="entry name" value="DIOX_N"/>
    <property type="match status" value="1"/>
</dbReference>
<evidence type="ECO:0000313" key="5">
    <source>
        <dbReference type="EMBL" id="PHT85726.1"/>
    </source>
</evidence>
<organism evidence="5 6">
    <name type="scientific">Capsicum annuum</name>
    <name type="common">Capsicum pepper</name>
    <dbReference type="NCBI Taxonomy" id="4072"/>
    <lineage>
        <taxon>Eukaryota</taxon>
        <taxon>Viridiplantae</taxon>
        <taxon>Streptophyta</taxon>
        <taxon>Embryophyta</taxon>
        <taxon>Tracheophyta</taxon>
        <taxon>Spermatophyta</taxon>
        <taxon>Magnoliopsida</taxon>
        <taxon>eudicotyledons</taxon>
        <taxon>Gunneridae</taxon>
        <taxon>Pentapetalae</taxon>
        <taxon>asterids</taxon>
        <taxon>lamiids</taxon>
        <taxon>Solanales</taxon>
        <taxon>Solanaceae</taxon>
        <taxon>Solanoideae</taxon>
        <taxon>Capsiceae</taxon>
        <taxon>Capsicum</taxon>
    </lineage>
</organism>
<evidence type="ECO:0000256" key="2">
    <source>
        <dbReference type="ARBA" id="ARBA00022896"/>
    </source>
</evidence>
<dbReference type="EMBL" id="AYRZ02000003">
    <property type="protein sequence ID" value="PHT85726.1"/>
    <property type="molecule type" value="Genomic_DNA"/>
</dbReference>
<dbReference type="InterPro" id="IPR027443">
    <property type="entry name" value="IPNS-like_sf"/>
</dbReference>
<evidence type="ECO:0000256" key="1">
    <source>
        <dbReference type="ARBA" id="ARBA00022723"/>
    </source>
</evidence>